<organism evidence="2 3">
    <name type="scientific">Chlamydia muridarum</name>
    <dbReference type="NCBI Taxonomy" id="83560"/>
    <lineage>
        <taxon>Bacteria</taxon>
        <taxon>Pseudomonadati</taxon>
        <taxon>Chlamydiota</taxon>
        <taxon>Chlamydiia</taxon>
        <taxon>Chlamydiales</taxon>
        <taxon>Chlamydiaceae</taxon>
        <taxon>Chlamydia/Chlamydophila group</taxon>
        <taxon>Chlamydia</taxon>
    </lineage>
</organism>
<keyword evidence="1" id="KW-0472">Membrane</keyword>
<keyword evidence="1" id="KW-1133">Transmembrane helix</keyword>
<evidence type="ECO:0000313" key="2">
    <source>
        <dbReference type="EMBL" id="AJR10570.1"/>
    </source>
</evidence>
<feature type="transmembrane region" description="Helical" evidence="1">
    <location>
        <begin position="43"/>
        <end position="66"/>
    </location>
</feature>
<dbReference type="PATRIC" id="fig|83560.10.peg.507"/>
<evidence type="ECO:0000256" key="1">
    <source>
        <dbReference type="SAM" id="Phobius"/>
    </source>
</evidence>
<feature type="transmembrane region" description="Helical" evidence="1">
    <location>
        <begin position="72"/>
        <end position="94"/>
    </location>
</feature>
<dbReference type="AlphaFoldDB" id="A0A069ZVA2"/>
<dbReference type="KEGG" id="cmg:NC81_02505"/>
<dbReference type="PANTHER" id="PTHR41155:SF1">
    <property type="entry name" value="FI19525P1"/>
    <property type="match status" value="1"/>
</dbReference>
<dbReference type="EMBL" id="CP007217">
    <property type="protein sequence ID" value="AJR10570.1"/>
    <property type="molecule type" value="Genomic_DNA"/>
</dbReference>
<dbReference type="RefSeq" id="WP_010230608.1">
    <property type="nucleotide sequence ID" value="NZ_CP007217.1"/>
</dbReference>
<dbReference type="GeneID" id="1245855"/>
<proteinExistence type="predicted"/>
<accession>A0A069ZVA2</accession>
<sequence>MGHVESTLRMEELGSSSLSEESLSEPIIGESKKTARVSSCDKICTIVAMVLGILIAAGGAVILALLCICSPILLSCSGIVLVALGAVVLGAGIANACKCCLQRKEIQSYKNLLLEKDEMLDKYARMCDDRGRWILLSKAANEALLEEAKKLLEKVKRHREVCSLINKDPSLGSLDFLDSCGEEGPVSYRNVWGMLV</sequence>
<dbReference type="KEGG" id="cmx:DNC_02510"/>
<name>A0A069ZVA2_CHLMR</name>
<evidence type="ECO:0000313" key="3">
    <source>
        <dbReference type="Proteomes" id="UP000260363"/>
    </source>
</evidence>
<reference evidence="2 3" key="1">
    <citation type="submission" date="2014-02" db="EMBL/GenBank/DDBJ databases">
        <authorList>
            <person name="Chen C."/>
            <person name="Conrad T.A."/>
            <person name="Zhou Z."/>
            <person name="Lai Z."/>
            <person name="Zhong G."/>
        </authorList>
    </citation>
    <scope>NUCLEOTIDE SEQUENCE [LARGE SCALE GENOMIC DNA]</scope>
    <source>
        <strain evidence="2 3">Nigg3-28</strain>
    </source>
</reference>
<dbReference type="PANTHER" id="PTHR41155">
    <property type="entry name" value="FI19525P1"/>
    <property type="match status" value="1"/>
</dbReference>
<dbReference type="STRING" id="83560.NC80_02490"/>
<dbReference type="KEGG" id="cmm:NC80_02490"/>
<keyword evidence="1" id="KW-0812">Transmembrane</keyword>
<protein>
    <recommendedName>
        <fullName evidence="4">Inclusion membrane protein</fullName>
    </recommendedName>
</protein>
<gene>
    <name evidence="2" type="ORF">BD36_02670</name>
</gene>
<evidence type="ECO:0008006" key="4">
    <source>
        <dbReference type="Google" id="ProtNLM"/>
    </source>
</evidence>
<dbReference type="Proteomes" id="UP000260363">
    <property type="component" value="Chromosome"/>
</dbReference>